<dbReference type="Proteomes" id="UP000323930">
    <property type="component" value="Unassembled WGS sequence"/>
</dbReference>
<accession>A0A5D0HRR8</accession>
<protein>
    <recommendedName>
        <fullName evidence="3">TonB-dependent receptor plug domain-containing protein</fullName>
    </recommendedName>
</protein>
<keyword evidence="2" id="KW-1185">Reference proteome</keyword>
<gene>
    <name evidence="1" type="ORF">FUA24_12000</name>
</gene>
<proteinExistence type="predicted"/>
<dbReference type="RefSeq" id="WP_148542595.1">
    <property type="nucleotide sequence ID" value="NZ_VSDQ01000679.1"/>
</dbReference>
<evidence type="ECO:0008006" key="3">
    <source>
        <dbReference type="Google" id="ProtNLM"/>
    </source>
</evidence>
<dbReference type="OrthoDB" id="679547at2"/>
<dbReference type="EMBL" id="VSDQ01000679">
    <property type="protein sequence ID" value="TYA74063.1"/>
    <property type="molecule type" value="Genomic_DNA"/>
</dbReference>
<sequence>MLKKQFSNLNLGILLFLSVIGINAQQNSKLLITSKEAYAEKIYLQLSKNVFTTEEIIWIKAVVTDAVNHAPTKLSEVLYVELIDFDERVIDNKVLKLDSGISSTFFQLDETIAPGRYLIRAYTEWNKNFGDTFISKQYVNIYKSDIPDKNESAIRNVILTETQDNQLKLSAQLFPKVINPKYRGKLKVLLDLGENTDSVELRKDKAGFYQLDYVLPQDIVKAKLELKLDSIKVKNFDFDFVNTYSKWIVVNKDYTDLQFFPEGGKLIDGLPTKLAFKALDYDGKGKFVQGTIIDQLGNEIKRFRSNKLGMGAILLLPNKNKTYFAQIMDNKGVTYKYPIPEIHEKGHVLSVRQLEAYVAIRILSNYKPSDSLILKTSSRGVVYHKETLILKNGKLDVALNKQALPEGIIKISLFNQLEEPILERLFFNVNDSKRLKLDVQTNLSTYSQRDKVNIEIAAVEKNSDTIAAANYSVLVLNKKVLGDTFNGRNNIYSYFLLDSELKGVIESPMRYFNKENTKRNRDLDVLMLTQGWRNYIFEPKDSDISFSYRPEKGIHVSGNVRSSLNPKKKPKKPLELTLMTFGKPEGNVFTQSIDSTGSFTFNVGEVYSDDLKILLQTRNHKGKNKDFVINLDKKALPEINFEEKEKVQLADSVNAFVEKSAERKQIEDAFNVSSNTIALDEVNITGYKMTPERERMMDLHGPPDVVIEDKELHKKVKNWSYGLFSVLLFNYPEDINVRRVGRNGGFLIAEVFGADFTCILIDGIPVRIRDYPLIGDLPTEEIKSVEIIESPKSPKKYAFDIFGRTEALDRALVVSFINIYTYSKKGLFGVSRTPGMTKATISGLSPKLEFYTPKHENLTAEDWRVPDLRSVIHWNPEVKANSKGKAEVEFFNSDDIGDMLVIVEGITKDGKIGYFETNYSVEEKLEK</sequence>
<name>A0A5D0HRR8_9FLAO</name>
<reference evidence="1 2" key="1">
    <citation type="submission" date="2019-08" db="EMBL/GenBank/DDBJ databases">
        <title>Seonamhaeicola sediminis sp. nov., isolated from marine sediment.</title>
        <authorList>
            <person name="Cao W.R."/>
        </authorList>
    </citation>
    <scope>NUCLEOTIDE SEQUENCE [LARGE SCALE GENOMIC DNA]</scope>
    <source>
        <strain evidence="1 2">B011</strain>
    </source>
</reference>
<dbReference type="Gene3D" id="2.60.40.1930">
    <property type="match status" value="1"/>
</dbReference>
<comment type="caution">
    <text evidence="1">The sequence shown here is derived from an EMBL/GenBank/DDBJ whole genome shotgun (WGS) entry which is preliminary data.</text>
</comment>
<dbReference type="AlphaFoldDB" id="A0A5D0HRR8"/>
<organism evidence="1 2">
    <name type="scientific">Seonamhaeicola marinus</name>
    <dbReference type="NCBI Taxonomy" id="1912246"/>
    <lineage>
        <taxon>Bacteria</taxon>
        <taxon>Pseudomonadati</taxon>
        <taxon>Bacteroidota</taxon>
        <taxon>Flavobacteriia</taxon>
        <taxon>Flavobacteriales</taxon>
        <taxon>Flavobacteriaceae</taxon>
    </lineage>
</organism>
<evidence type="ECO:0000313" key="2">
    <source>
        <dbReference type="Proteomes" id="UP000323930"/>
    </source>
</evidence>
<evidence type="ECO:0000313" key="1">
    <source>
        <dbReference type="EMBL" id="TYA74063.1"/>
    </source>
</evidence>